<dbReference type="Gene3D" id="3.10.180.10">
    <property type="entry name" value="2,3-Dihydroxybiphenyl 1,2-Dioxygenase, domain 1"/>
    <property type="match status" value="1"/>
</dbReference>
<dbReference type="Proteomes" id="UP001379533">
    <property type="component" value="Chromosome"/>
</dbReference>
<dbReference type="InterPro" id="IPR037523">
    <property type="entry name" value="VOC_core"/>
</dbReference>
<evidence type="ECO:0000313" key="3">
    <source>
        <dbReference type="Proteomes" id="UP001379533"/>
    </source>
</evidence>
<dbReference type="PANTHER" id="PTHR33993">
    <property type="entry name" value="GLYOXALASE-RELATED"/>
    <property type="match status" value="1"/>
</dbReference>
<dbReference type="RefSeq" id="WP_394846348.1">
    <property type="nucleotide sequence ID" value="NZ_CP089982.1"/>
</dbReference>
<feature type="domain" description="VOC" evidence="1">
    <location>
        <begin position="5"/>
        <end position="122"/>
    </location>
</feature>
<dbReference type="PROSITE" id="PS51819">
    <property type="entry name" value="VOC"/>
    <property type="match status" value="1"/>
</dbReference>
<sequence length="124" mass="13201">MKNNSINWFEIPARELDKAAAFYEKTFDTKLRREVFGGEPHAIFPVEKDAKGVTGALVSAPRLTPGAGVLIYLDAPDGVKATLARAKAAGAKEIAPHTSIGEQGFIAIIADLEGNQIGLHSMQA</sequence>
<organism evidence="2 3">
    <name type="scientific">Pendulispora brunnea</name>
    <dbReference type="NCBI Taxonomy" id="2905690"/>
    <lineage>
        <taxon>Bacteria</taxon>
        <taxon>Pseudomonadati</taxon>
        <taxon>Myxococcota</taxon>
        <taxon>Myxococcia</taxon>
        <taxon>Myxococcales</taxon>
        <taxon>Sorangiineae</taxon>
        <taxon>Pendulisporaceae</taxon>
        <taxon>Pendulispora</taxon>
    </lineage>
</organism>
<dbReference type="InterPro" id="IPR004360">
    <property type="entry name" value="Glyas_Fos-R_dOase_dom"/>
</dbReference>
<dbReference type="SUPFAM" id="SSF54593">
    <property type="entry name" value="Glyoxalase/Bleomycin resistance protein/Dihydroxybiphenyl dioxygenase"/>
    <property type="match status" value="1"/>
</dbReference>
<gene>
    <name evidence="2" type="ORF">LZC95_02650</name>
</gene>
<evidence type="ECO:0000313" key="2">
    <source>
        <dbReference type="EMBL" id="WXA95739.1"/>
    </source>
</evidence>
<dbReference type="EMBL" id="CP089982">
    <property type="protein sequence ID" value="WXA95739.1"/>
    <property type="molecule type" value="Genomic_DNA"/>
</dbReference>
<dbReference type="CDD" id="cd07247">
    <property type="entry name" value="SgaA_N_like"/>
    <property type="match status" value="1"/>
</dbReference>
<evidence type="ECO:0000259" key="1">
    <source>
        <dbReference type="PROSITE" id="PS51819"/>
    </source>
</evidence>
<name>A0ABZ2KFR0_9BACT</name>
<reference evidence="2 3" key="1">
    <citation type="submission" date="2021-12" db="EMBL/GenBank/DDBJ databases">
        <title>Discovery of the Pendulisporaceae a myxobacterial family with distinct sporulation behavior and unique specialized metabolism.</title>
        <authorList>
            <person name="Garcia R."/>
            <person name="Popoff A."/>
            <person name="Bader C.D."/>
            <person name="Loehr J."/>
            <person name="Walesch S."/>
            <person name="Walt C."/>
            <person name="Boldt J."/>
            <person name="Bunk B."/>
            <person name="Haeckl F.J.F.P.J."/>
            <person name="Gunesch A.P."/>
            <person name="Birkelbach J."/>
            <person name="Nuebel U."/>
            <person name="Pietschmann T."/>
            <person name="Bach T."/>
            <person name="Mueller R."/>
        </authorList>
    </citation>
    <scope>NUCLEOTIDE SEQUENCE [LARGE SCALE GENOMIC DNA]</scope>
    <source>
        <strain evidence="2 3">MSr12523</strain>
    </source>
</reference>
<proteinExistence type="predicted"/>
<dbReference type="InterPro" id="IPR029068">
    <property type="entry name" value="Glyas_Bleomycin-R_OHBP_Dase"/>
</dbReference>
<protein>
    <submittedName>
        <fullName evidence="2">VOC family protein</fullName>
    </submittedName>
</protein>
<dbReference type="Pfam" id="PF00903">
    <property type="entry name" value="Glyoxalase"/>
    <property type="match status" value="1"/>
</dbReference>
<dbReference type="InterPro" id="IPR052164">
    <property type="entry name" value="Anthracycline_SecMetBiosynth"/>
</dbReference>
<keyword evidence="3" id="KW-1185">Reference proteome</keyword>
<dbReference type="PANTHER" id="PTHR33993:SF2">
    <property type="entry name" value="VOC DOMAIN-CONTAINING PROTEIN"/>
    <property type="match status" value="1"/>
</dbReference>
<accession>A0ABZ2KFR0</accession>